<keyword evidence="2" id="KW-1185">Reference proteome</keyword>
<dbReference type="Proteomes" id="UP001141253">
    <property type="component" value="Chromosome 4"/>
</dbReference>
<proteinExistence type="predicted"/>
<dbReference type="EMBL" id="JAPFFI010000004">
    <property type="protein sequence ID" value="KAJ6397086.1"/>
    <property type="molecule type" value="Genomic_DNA"/>
</dbReference>
<name>A0ABQ9CBY2_9ROSI</name>
<accession>A0ABQ9CBY2</accession>
<comment type="caution">
    <text evidence="1">The sequence shown here is derived from an EMBL/GenBank/DDBJ whole genome shotgun (WGS) entry which is preliminary data.</text>
</comment>
<evidence type="ECO:0000313" key="2">
    <source>
        <dbReference type="Proteomes" id="UP001141253"/>
    </source>
</evidence>
<organism evidence="1 2">
    <name type="scientific">Salix suchowensis</name>
    <dbReference type="NCBI Taxonomy" id="1278906"/>
    <lineage>
        <taxon>Eukaryota</taxon>
        <taxon>Viridiplantae</taxon>
        <taxon>Streptophyta</taxon>
        <taxon>Embryophyta</taxon>
        <taxon>Tracheophyta</taxon>
        <taxon>Spermatophyta</taxon>
        <taxon>Magnoliopsida</taxon>
        <taxon>eudicotyledons</taxon>
        <taxon>Gunneridae</taxon>
        <taxon>Pentapetalae</taxon>
        <taxon>rosids</taxon>
        <taxon>fabids</taxon>
        <taxon>Malpighiales</taxon>
        <taxon>Salicaceae</taxon>
        <taxon>Saliceae</taxon>
        <taxon>Salix</taxon>
    </lineage>
</organism>
<gene>
    <name evidence="1" type="ORF">OIU77_022012</name>
</gene>
<reference evidence="1" key="1">
    <citation type="submission" date="2022-10" db="EMBL/GenBank/DDBJ databases">
        <authorList>
            <person name="Hyden B.L."/>
            <person name="Feng K."/>
            <person name="Yates T."/>
            <person name="Jawdy S."/>
            <person name="Smart L.B."/>
            <person name="Muchero W."/>
        </authorList>
    </citation>
    <scope>NUCLEOTIDE SEQUENCE</scope>
    <source>
        <tissue evidence="1">Shoot tip</tissue>
    </source>
</reference>
<evidence type="ECO:0000313" key="1">
    <source>
        <dbReference type="EMBL" id="KAJ6397086.1"/>
    </source>
</evidence>
<protein>
    <submittedName>
        <fullName evidence="1">Uncharacterized protein</fullName>
    </submittedName>
</protein>
<reference evidence="1" key="2">
    <citation type="journal article" date="2023" name="Int. J. Mol. Sci.">
        <title>De Novo Assembly and Annotation of 11 Diverse Shrub Willow (Salix) Genomes Reveals Novel Gene Organization in Sex-Linked Regions.</title>
        <authorList>
            <person name="Hyden B."/>
            <person name="Feng K."/>
            <person name="Yates T.B."/>
            <person name="Jawdy S."/>
            <person name="Cereghino C."/>
            <person name="Smart L.B."/>
            <person name="Muchero W."/>
        </authorList>
    </citation>
    <scope>NUCLEOTIDE SEQUENCE</scope>
    <source>
        <tissue evidence="1">Shoot tip</tissue>
    </source>
</reference>
<sequence length="83" mass="9514">MQHAKSQSWASPPPGSKWQHLHLALRSGHVDADTITIYEPLGPKYTRILPQIRILIHPFNVELNIHIARNLVPTKLRLLRRGV</sequence>